<keyword evidence="1" id="KW-1133">Transmembrane helix</keyword>
<gene>
    <name evidence="2" type="ORF">L195_g005916</name>
</gene>
<organism evidence="2 3">
    <name type="scientific">Trifolium pratense</name>
    <name type="common">Red clover</name>
    <dbReference type="NCBI Taxonomy" id="57577"/>
    <lineage>
        <taxon>Eukaryota</taxon>
        <taxon>Viridiplantae</taxon>
        <taxon>Streptophyta</taxon>
        <taxon>Embryophyta</taxon>
        <taxon>Tracheophyta</taxon>
        <taxon>Spermatophyta</taxon>
        <taxon>Magnoliopsida</taxon>
        <taxon>eudicotyledons</taxon>
        <taxon>Gunneridae</taxon>
        <taxon>Pentapetalae</taxon>
        <taxon>rosids</taxon>
        <taxon>fabids</taxon>
        <taxon>Fabales</taxon>
        <taxon>Fabaceae</taxon>
        <taxon>Papilionoideae</taxon>
        <taxon>50 kb inversion clade</taxon>
        <taxon>NPAAA clade</taxon>
        <taxon>Hologalegina</taxon>
        <taxon>IRL clade</taxon>
        <taxon>Trifolieae</taxon>
        <taxon>Trifolium</taxon>
    </lineage>
</organism>
<reference evidence="2 3" key="2">
    <citation type="journal article" date="2017" name="Front. Plant Sci.">
        <title>Gene Classification and Mining of Molecular Markers Useful in Red Clover (Trifolium pratense) Breeding.</title>
        <authorList>
            <person name="Istvanek J."/>
            <person name="Dluhosova J."/>
            <person name="Dluhos P."/>
            <person name="Patkova L."/>
            <person name="Nedelnik J."/>
            <person name="Repkova J."/>
        </authorList>
    </citation>
    <scope>NUCLEOTIDE SEQUENCE [LARGE SCALE GENOMIC DNA]</scope>
    <source>
        <strain evidence="3">cv. Tatra</strain>
        <tissue evidence="2">Young leaves</tissue>
    </source>
</reference>
<keyword evidence="1" id="KW-0812">Transmembrane</keyword>
<dbReference type="EMBL" id="ASHM01003101">
    <property type="protein sequence ID" value="PNY09366.1"/>
    <property type="molecule type" value="Genomic_DNA"/>
</dbReference>
<evidence type="ECO:0000313" key="2">
    <source>
        <dbReference type="EMBL" id="PNY09366.1"/>
    </source>
</evidence>
<comment type="caution">
    <text evidence="2">The sequence shown here is derived from an EMBL/GenBank/DDBJ whole genome shotgun (WGS) entry which is preliminary data.</text>
</comment>
<evidence type="ECO:0000313" key="3">
    <source>
        <dbReference type="Proteomes" id="UP000236291"/>
    </source>
</evidence>
<dbReference type="AlphaFoldDB" id="A0A2K3P244"/>
<protein>
    <submittedName>
        <fullName evidence="2">Uncharacterized protein</fullName>
    </submittedName>
</protein>
<accession>A0A2K3P244</accession>
<feature type="transmembrane region" description="Helical" evidence="1">
    <location>
        <begin position="45"/>
        <end position="68"/>
    </location>
</feature>
<name>A0A2K3P244_TRIPR</name>
<keyword evidence="1" id="KW-0472">Membrane</keyword>
<sequence>MQEIFGFWRVLEMVQRVDKLNSGLVEIYLEKIRGSDGKLGSVSDYCVQCIIVSVLLLLFAIPMMRLLLLSRKMRRVGLLSSLLMFLMNIRKKINGESIDHINFVSTGCTLEHFPGCVETLATEIPARSGQMLRKMLQQLS</sequence>
<proteinExistence type="predicted"/>
<evidence type="ECO:0000256" key="1">
    <source>
        <dbReference type="SAM" id="Phobius"/>
    </source>
</evidence>
<reference evidence="2 3" key="1">
    <citation type="journal article" date="2014" name="Am. J. Bot.">
        <title>Genome assembly and annotation for red clover (Trifolium pratense; Fabaceae).</title>
        <authorList>
            <person name="Istvanek J."/>
            <person name="Jaros M."/>
            <person name="Krenek A."/>
            <person name="Repkova J."/>
        </authorList>
    </citation>
    <scope>NUCLEOTIDE SEQUENCE [LARGE SCALE GENOMIC DNA]</scope>
    <source>
        <strain evidence="3">cv. Tatra</strain>
        <tissue evidence="2">Young leaves</tissue>
    </source>
</reference>
<dbReference type="ExpressionAtlas" id="A0A2K3P244">
    <property type="expression patterns" value="baseline"/>
</dbReference>
<dbReference type="Proteomes" id="UP000236291">
    <property type="component" value="Unassembled WGS sequence"/>
</dbReference>